<feature type="chain" id="PRO_5003128251" evidence="3">
    <location>
        <begin position="19"/>
        <end position="150"/>
    </location>
</feature>
<dbReference type="KEGG" id="gca:Galf_0193"/>
<dbReference type="Proteomes" id="UP000001235">
    <property type="component" value="Chromosome"/>
</dbReference>
<dbReference type="OrthoDB" id="8538596at2"/>
<keyword evidence="2" id="KW-0677">Repeat</keyword>
<dbReference type="RefSeq" id="WP_013292181.1">
    <property type="nucleotide sequence ID" value="NC_014394.1"/>
</dbReference>
<dbReference type="SUPFAM" id="SSF47473">
    <property type="entry name" value="EF-hand"/>
    <property type="match status" value="1"/>
</dbReference>
<reference evidence="5 6" key="1">
    <citation type="submission" date="2010-08" db="EMBL/GenBank/DDBJ databases">
        <title>Complete sequence of Gallionella capsiferriformans ES-2.</title>
        <authorList>
            <consortium name="US DOE Joint Genome Institute"/>
            <person name="Lucas S."/>
            <person name="Copeland A."/>
            <person name="Lapidus A."/>
            <person name="Cheng J.-F."/>
            <person name="Bruce D."/>
            <person name="Goodwin L."/>
            <person name="Pitluck S."/>
            <person name="Chertkov O."/>
            <person name="Davenport K.W."/>
            <person name="Detter J.C."/>
            <person name="Han C."/>
            <person name="Tapia R."/>
            <person name="Land M."/>
            <person name="Hauser L."/>
            <person name="Chang Y.-J."/>
            <person name="Jeffries C."/>
            <person name="Kyrpides N."/>
            <person name="Ivanova N."/>
            <person name="Mikhailova N."/>
            <person name="Shelobolina E.S."/>
            <person name="Picardal F."/>
            <person name="Roden E."/>
            <person name="Emerson D."/>
            <person name="Woyke T."/>
        </authorList>
    </citation>
    <scope>NUCLEOTIDE SEQUENCE [LARGE SCALE GENOMIC DNA]</scope>
    <source>
        <strain evidence="5 6">ES-2</strain>
    </source>
</reference>
<evidence type="ECO:0000256" key="2">
    <source>
        <dbReference type="ARBA" id="ARBA00022737"/>
    </source>
</evidence>
<evidence type="ECO:0000259" key="4">
    <source>
        <dbReference type="PROSITE" id="PS50222"/>
    </source>
</evidence>
<feature type="signal peptide" evidence="3">
    <location>
        <begin position="1"/>
        <end position="18"/>
    </location>
</feature>
<feature type="domain" description="EF-hand" evidence="4">
    <location>
        <begin position="26"/>
        <end position="61"/>
    </location>
</feature>
<keyword evidence="3" id="KW-0732">Signal</keyword>
<keyword evidence="1" id="KW-0479">Metal-binding</keyword>
<feature type="domain" description="EF-hand" evidence="4">
    <location>
        <begin position="113"/>
        <end position="148"/>
    </location>
</feature>
<evidence type="ECO:0000256" key="3">
    <source>
        <dbReference type="SAM" id="SignalP"/>
    </source>
</evidence>
<accession>D9SIW2</accession>
<dbReference type="InterPro" id="IPR011992">
    <property type="entry name" value="EF-hand-dom_pair"/>
</dbReference>
<dbReference type="eggNOG" id="COG5126">
    <property type="taxonomic scope" value="Bacteria"/>
</dbReference>
<organism evidence="5 6">
    <name type="scientific">Gallionella capsiferriformans (strain ES-2)</name>
    <name type="common">Gallionella ferruginea capsiferriformans (strain ES-2)</name>
    <dbReference type="NCBI Taxonomy" id="395494"/>
    <lineage>
        <taxon>Bacteria</taxon>
        <taxon>Pseudomonadati</taxon>
        <taxon>Pseudomonadota</taxon>
        <taxon>Betaproteobacteria</taxon>
        <taxon>Nitrosomonadales</taxon>
        <taxon>Gallionellaceae</taxon>
        <taxon>Gallionella</taxon>
    </lineage>
</organism>
<keyword evidence="6" id="KW-1185">Reference proteome</keyword>
<dbReference type="STRING" id="395494.Galf_0193"/>
<dbReference type="Gene3D" id="1.10.238.10">
    <property type="entry name" value="EF-hand"/>
    <property type="match status" value="2"/>
</dbReference>
<dbReference type="AlphaFoldDB" id="D9SIW2"/>
<dbReference type="PANTHER" id="PTHR10827">
    <property type="entry name" value="RETICULOCALBIN"/>
    <property type="match status" value="1"/>
</dbReference>
<proteinExistence type="predicted"/>
<evidence type="ECO:0000313" key="5">
    <source>
        <dbReference type="EMBL" id="ADL54238.1"/>
    </source>
</evidence>
<dbReference type="GO" id="GO:0005509">
    <property type="term" value="F:calcium ion binding"/>
    <property type="evidence" value="ECO:0007669"/>
    <property type="project" value="InterPro"/>
</dbReference>
<evidence type="ECO:0000256" key="1">
    <source>
        <dbReference type="ARBA" id="ARBA00022723"/>
    </source>
</evidence>
<name>D9SIW2_GALCS</name>
<dbReference type="PROSITE" id="PS50222">
    <property type="entry name" value="EF_HAND_2"/>
    <property type="match status" value="2"/>
</dbReference>
<dbReference type="EMBL" id="CP002159">
    <property type="protein sequence ID" value="ADL54238.1"/>
    <property type="molecule type" value="Genomic_DNA"/>
</dbReference>
<dbReference type="InterPro" id="IPR002048">
    <property type="entry name" value="EF_hand_dom"/>
</dbReference>
<dbReference type="SMART" id="SM00054">
    <property type="entry name" value="EFh"/>
    <property type="match status" value="4"/>
</dbReference>
<sequence length="150" mass="16528" precursor="true">MKWIIGMLFVALPCLAFSAEKSGKKEIEAKFEQLFKSVDADGDGKISKEEAALKAPAMADGFEVIDTNHDGGLTKAEIKTFTLALEKKRREFSQQLEKADKNKNGTLSREEAAVLPNLDAHFDEIDSNLDGQLNIKEISDFLRALTAPAK</sequence>
<evidence type="ECO:0000313" key="6">
    <source>
        <dbReference type="Proteomes" id="UP000001235"/>
    </source>
</evidence>
<gene>
    <name evidence="5" type="ordered locus">Galf_0193</name>
</gene>
<dbReference type="HOGENOM" id="CLU_1737914_0_0_4"/>
<dbReference type="Pfam" id="PF13202">
    <property type="entry name" value="EF-hand_5"/>
    <property type="match status" value="3"/>
</dbReference>
<dbReference type="PANTHER" id="PTHR10827:SF98">
    <property type="entry name" value="45 KDA CALCIUM-BINDING PROTEIN"/>
    <property type="match status" value="1"/>
</dbReference>
<protein>
    <submittedName>
        <fullName evidence="5">Calcium-binding EF-hand-containing protein</fullName>
    </submittedName>
</protein>